<dbReference type="InterPro" id="IPR012337">
    <property type="entry name" value="RNaseH-like_sf"/>
</dbReference>
<accession>A0AAW2CC76</accession>
<dbReference type="InterPro" id="IPR008906">
    <property type="entry name" value="HATC_C_dom"/>
</dbReference>
<dbReference type="AlphaFoldDB" id="A0AAW2CC76"/>
<evidence type="ECO:0000313" key="2">
    <source>
        <dbReference type="EMBL" id="KAK9995885.1"/>
    </source>
</evidence>
<gene>
    <name evidence="2" type="ORF">SO802_020571</name>
</gene>
<feature type="domain" description="HAT C-terminal dimerisation" evidence="1">
    <location>
        <begin position="1"/>
        <end position="48"/>
    </location>
</feature>
<sequence>MAPDLMSIPITTVASESSSNTGKKILTPYRSHLLPENVEAMLCTKSWLYRFKDEDADEIGQLGLQFASINICSAESATNVE</sequence>
<name>A0AAW2CC76_9ROSI</name>
<dbReference type="EMBL" id="JAZDWU010000007">
    <property type="protein sequence ID" value="KAK9995885.1"/>
    <property type="molecule type" value="Genomic_DNA"/>
</dbReference>
<comment type="caution">
    <text evidence="2">The sequence shown here is derived from an EMBL/GenBank/DDBJ whole genome shotgun (WGS) entry which is preliminary data.</text>
</comment>
<dbReference type="Proteomes" id="UP001459277">
    <property type="component" value="Unassembled WGS sequence"/>
</dbReference>
<protein>
    <recommendedName>
        <fullName evidence="1">HAT C-terminal dimerisation domain-containing protein</fullName>
    </recommendedName>
</protein>
<dbReference type="GO" id="GO:0046983">
    <property type="term" value="F:protein dimerization activity"/>
    <property type="evidence" value="ECO:0007669"/>
    <property type="project" value="InterPro"/>
</dbReference>
<dbReference type="PANTHER" id="PTHR23272:SF166">
    <property type="entry name" value="ZINC FINGER BED DOMAIN-CONTAINING PROTEIN RICESLEEPER 2-LIKE ISOFORM X1"/>
    <property type="match status" value="1"/>
</dbReference>
<dbReference type="SUPFAM" id="SSF53098">
    <property type="entry name" value="Ribonuclease H-like"/>
    <property type="match status" value="1"/>
</dbReference>
<dbReference type="PANTHER" id="PTHR23272">
    <property type="entry name" value="BED FINGER-RELATED"/>
    <property type="match status" value="1"/>
</dbReference>
<dbReference type="Pfam" id="PF05699">
    <property type="entry name" value="Dimer_Tnp_hAT"/>
    <property type="match status" value="1"/>
</dbReference>
<reference evidence="2 3" key="1">
    <citation type="submission" date="2024-01" db="EMBL/GenBank/DDBJ databases">
        <title>A telomere-to-telomere, gap-free genome of sweet tea (Lithocarpus litseifolius).</title>
        <authorList>
            <person name="Zhou J."/>
        </authorList>
    </citation>
    <scope>NUCLEOTIDE SEQUENCE [LARGE SCALE GENOMIC DNA]</scope>
    <source>
        <strain evidence="2">Zhou-2022a</strain>
        <tissue evidence="2">Leaf</tissue>
    </source>
</reference>
<organism evidence="2 3">
    <name type="scientific">Lithocarpus litseifolius</name>
    <dbReference type="NCBI Taxonomy" id="425828"/>
    <lineage>
        <taxon>Eukaryota</taxon>
        <taxon>Viridiplantae</taxon>
        <taxon>Streptophyta</taxon>
        <taxon>Embryophyta</taxon>
        <taxon>Tracheophyta</taxon>
        <taxon>Spermatophyta</taxon>
        <taxon>Magnoliopsida</taxon>
        <taxon>eudicotyledons</taxon>
        <taxon>Gunneridae</taxon>
        <taxon>Pentapetalae</taxon>
        <taxon>rosids</taxon>
        <taxon>fabids</taxon>
        <taxon>Fagales</taxon>
        <taxon>Fagaceae</taxon>
        <taxon>Lithocarpus</taxon>
    </lineage>
</organism>
<evidence type="ECO:0000259" key="1">
    <source>
        <dbReference type="Pfam" id="PF05699"/>
    </source>
</evidence>
<keyword evidence="3" id="KW-1185">Reference proteome</keyword>
<evidence type="ECO:0000313" key="3">
    <source>
        <dbReference type="Proteomes" id="UP001459277"/>
    </source>
</evidence>
<proteinExistence type="predicted"/>